<accession>A0AAU7JZ47</accession>
<feature type="signal peptide" evidence="1">
    <location>
        <begin position="1"/>
        <end position="25"/>
    </location>
</feature>
<evidence type="ECO:0000256" key="1">
    <source>
        <dbReference type="SAM" id="SignalP"/>
    </source>
</evidence>
<proteinExistence type="predicted"/>
<keyword evidence="1" id="KW-0732">Signal</keyword>
<dbReference type="RefSeq" id="WP_406832821.1">
    <property type="nucleotide sequence ID" value="NZ_CP157483.1"/>
</dbReference>
<evidence type="ECO:0000313" key="2">
    <source>
        <dbReference type="EMBL" id="XBO45329.1"/>
    </source>
</evidence>
<sequence length="165" mass="17582">MLSLTRKVAAAILATATIATGTVLTAPANATASTPTYTFFYTKLPNGKNVSQRWNPCQNITYKVNLAAVPSKYRSYALSTTEQAMAKITAVNGLKFTYKGATTEVPRGDRDPAKQSAEIIIAWTTPSKTDFPLAGLTAGYGGHSTYWWGTSANSKVTYAAATTRG</sequence>
<gene>
    <name evidence="2" type="ORF">ABEG17_08365</name>
</gene>
<organism evidence="2">
    <name type="scientific">Pedococcus sp. KACC 23699</name>
    <dbReference type="NCBI Taxonomy" id="3149228"/>
    <lineage>
        <taxon>Bacteria</taxon>
        <taxon>Bacillati</taxon>
        <taxon>Actinomycetota</taxon>
        <taxon>Actinomycetes</taxon>
        <taxon>Micrococcales</taxon>
        <taxon>Intrasporangiaceae</taxon>
        <taxon>Pedococcus</taxon>
    </lineage>
</organism>
<dbReference type="AlphaFoldDB" id="A0AAU7JZ47"/>
<dbReference type="EMBL" id="CP157483">
    <property type="protein sequence ID" value="XBO45329.1"/>
    <property type="molecule type" value="Genomic_DNA"/>
</dbReference>
<protein>
    <submittedName>
        <fullName evidence="2">Uncharacterized protein</fullName>
    </submittedName>
</protein>
<reference evidence="2" key="1">
    <citation type="submission" date="2024-05" db="EMBL/GenBank/DDBJ databases">
        <authorList>
            <person name="Kim S."/>
            <person name="Heo J."/>
            <person name="Choi H."/>
            <person name="Choi Y."/>
            <person name="Kwon S.-W."/>
            <person name="Kim Y."/>
        </authorList>
    </citation>
    <scope>NUCLEOTIDE SEQUENCE</scope>
    <source>
        <strain evidence="2">KACC 23699</strain>
    </source>
</reference>
<name>A0AAU7JZ47_9MICO</name>
<feature type="chain" id="PRO_5043930130" evidence="1">
    <location>
        <begin position="26"/>
        <end position="165"/>
    </location>
</feature>